<keyword evidence="2" id="KW-0472">Membrane</keyword>
<feature type="domain" description="CPW-WPC" evidence="3">
    <location>
        <begin position="419"/>
        <end position="476"/>
    </location>
</feature>
<dbReference type="Proteomes" id="UP000182128">
    <property type="component" value="Unassembled WGS sequence"/>
</dbReference>
<reference evidence="5" key="2">
    <citation type="submission" date="2016-05" db="EMBL/GenBank/DDBJ databases">
        <authorList>
            <person name="Lavstsen T."/>
            <person name="Jespersen J.S."/>
        </authorList>
    </citation>
    <scope>NUCLEOTIDE SEQUENCE [LARGE SCALE GENOMIC DNA]</scope>
</reference>
<dbReference type="VEuPathDB" id="PlasmoDB:PKNH_0901100"/>
<feature type="domain" description="CPW-WPC" evidence="3">
    <location>
        <begin position="543"/>
        <end position="606"/>
    </location>
</feature>
<dbReference type="NCBIfam" id="TIGR01492">
    <property type="entry name" value="CPW_WPC"/>
    <property type="match status" value="3"/>
</dbReference>
<feature type="region of interest" description="Disordered" evidence="1">
    <location>
        <begin position="206"/>
        <end position="227"/>
    </location>
</feature>
<evidence type="ECO:0000313" key="4">
    <source>
        <dbReference type="EMBL" id="SBO19916.1"/>
    </source>
</evidence>
<evidence type="ECO:0000313" key="7">
    <source>
        <dbReference type="Proteomes" id="UP000182142"/>
    </source>
</evidence>
<evidence type="ECO:0000313" key="6">
    <source>
        <dbReference type="Proteomes" id="UP000182128"/>
    </source>
</evidence>
<organism evidence="5 7">
    <name type="scientific">Plasmodium knowlesi (strain H)</name>
    <dbReference type="NCBI Taxonomy" id="5851"/>
    <lineage>
        <taxon>Eukaryota</taxon>
        <taxon>Sar</taxon>
        <taxon>Alveolata</taxon>
        <taxon>Apicomplexa</taxon>
        <taxon>Aconoidasida</taxon>
        <taxon>Haemosporida</taxon>
        <taxon>Plasmodiidae</taxon>
        <taxon>Plasmodium</taxon>
        <taxon>Plasmodium (Plasmodium)</taxon>
    </lineage>
</organism>
<dbReference type="SMART" id="SM01099">
    <property type="entry name" value="CPW_WPC"/>
    <property type="match status" value="5"/>
</dbReference>
<dbReference type="EMBL" id="CWHR02000023">
    <property type="protein sequence ID" value="SBO29065.1"/>
    <property type="molecule type" value="Genomic_DNA"/>
</dbReference>
<evidence type="ECO:0000259" key="3">
    <source>
        <dbReference type="SMART" id="SM01099"/>
    </source>
</evidence>
<feature type="compositionally biased region" description="Acidic residues" evidence="1">
    <location>
        <begin position="214"/>
        <end position="223"/>
    </location>
</feature>
<evidence type="ECO:0000256" key="1">
    <source>
        <dbReference type="SAM" id="MobiDB-lite"/>
    </source>
</evidence>
<accession>A0A1A7W505</accession>
<gene>
    <name evidence="4" type="ORF">PKNA1_C2_0901100</name>
    <name evidence="5" type="ORF">PKNA1_H1_0901100</name>
</gene>
<protein>
    <submittedName>
        <fullName evidence="5">CPW-WPC family protein, putative</fullName>
    </submittedName>
</protein>
<dbReference type="OrthoDB" id="382272at2759"/>
<feature type="transmembrane region" description="Helical" evidence="2">
    <location>
        <begin position="49"/>
        <end position="66"/>
    </location>
</feature>
<dbReference type="Proteomes" id="UP000182142">
    <property type="component" value="Unassembled WGS sequence"/>
</dbReference>
<proteinExistence type="predicted"/>
<dbReference type="EMBL" id="CWHQ02000002">
    <property type="protein sequence ID" value="SBO19916.1"/>
    <property type="molecule type" value="Genomic_DNA"/>
</dbReference>
<dbReference type="AlphaFoldDB" id="A0A1A7W505"/>
<dbReference type="InterPro" id="IPR006387">
    <property type="entry name" value="CPW_WPC_dom"/>
</dbReference>
<feature type="domain" description="CPW-WPC" evidence="3">
    <location>
        <begin position="354"/>
        <end position="413"/>
    </location>
</feature>
<name>A0A1A7W505_PLAKH</name>
<evidence type="ECO:0000313" key="5">
    <source>
        <dbReference type="EMBL" id="SBO29065.1"/>
    </source>
</evidence>
<feature type="domain" description="CPW-WPC" evidence="3">
    <location>
        <begin position="479"/>
        <end position="541"/>
    </location>
</feature>
<feature type="transmembrane region" description="Helical" evidence="2">
    <location>
        <begin position="119"/>
        <end position="136"/>
    </location>
</feature>
<keyword evidence="2" id="KW-0812">Transmembrane</keyword>
<dbReference type="Pfam" id="PF09717">
    <property type="entry name" value="CPW_WPC"/>
    <property type="match status" value="5"/>
</dbReference>
<reference evidence="6 7" key="1">
    <citation type="submission" date="2016-05" db="EMBL/GenBank/DDBJ databases">
        <authorList>
            <person name="Sharaf H."/>
        </authorList>
    </citation>
    <scope>NUCLEOTIDE SEQUENCE [LARGE SCALE GENOMIC DNA]</scope>
    <source>
        <strain evidence="6 7">H</strain>
    </source>
</reference>
<evidence type="ECO:0000256" key="2">
    <source>
        <dbReference type="SAM" id="Phobius"/>
    </source>
</evidence>
<feature type="transmembrane region" description="Helical" evidence="2">
    <location>
        <begin position="86"/>
        <end position="107"/>
    </location>
</feature>
<keyword evidence="2" id="KW-1133">Transmembrane helix</keyword>
<feature type="domain" description="CPW-WPC" evidence="3">
    <location>
        <begin position="609"/>
        <end position="670"/>
    </location>
</feature>
<sequence>MLSLVSLSRVISNSVIASRNRIFSVSFALKGYVTVCSFDLTFSFVDRCLYNFFFLLLLFLHYKGNYTTNTLEEGDDWPFYPPQQGYTYVYVQIYILALIYTSFSAFLNNIRNLAQMKKVGVLLFVLLIKEIISLKICSRRKYPNVENGVYQLDNRGRPIKIVDVNYHHVWELPKGGSVNSYTVVKKNGKVKKFSEGTNIIYGTTKKVSGGRGSEEEEEAEEGADENKIKKEIEKRKKLNNIKNVSNVAKNEKDMEQKKKEKKKLQVPRAMHITAEDVPEEEQANEEEGYGSIAKELGAKIKDNLESHYEESKAPSSLSGDLLDVKIPTSLEKLLMDDLEEGKWLSRKPVHDKICLRDYTKQCPSLWEKVSETQCISPKDYEGPCSHLMTFEPMSAKEKSLIGMECKVNWLCLNELCGDSGRDYSKECPVDWTYTGMCEAPENYSGGCNKTMDFGAFTKKEKEDFSSACKVVWPCKEETCERDYSITCPKGWSYNASKDTCSSSHGFEGLISKEEMESISNMSYHQRVAFSTKYGIVWPCKNKCTLAYDLYDCPRGWINLMNSGVCKAPDDYVPPASCPRITHFDYMSINEKEAFSRKCHVKWLCVENSERDYSKCPKYFDYGTEGNDKGLCIPNEKYKGPCKDAQDILSLSLEQKYNFEETCEAQFRNMRSEDIPQTDEDVIDPTTMEKLLKGADTTDKGITLE</sequence>